<name>A0A4C1TL16_EUMVA</name>
<evidence type="ECO:0000313" key="2">
    <source>
        <dbReference type="Proteomes" id="UP000299102"/>
    </source>
</evidence>
<accession>A0A4C1TL16</accession>
<keyword evidence="2" id="KW-1185">Reference proteome</keyword>
<evidence type="ECO:0000313" key="1">
    <source>
        <dbReference type="EMBL" id="GBP14896.1"/>
    </source>
</evidence>
<sequence length="86" mass="9610">MSLIIPYPNYNKWQWCGGPSGKINGGKRLLQRDPVPLSSTPVPSEPSYAKPTKTILQNRSTTPGQVLAPQQQHYDIMARVCCSHFQ</sequence>
<dbReference type="EMBL" id="BGZK01005640">
    <property type="protein sequence ID" value="GBP14896.1"/>
    <property type="molecule type" value="Genomic_DNA"/>
</dbReference>
<reference evidence="1 2" key="1">
    <citation type="journal article" date="2019" name="Commun. Biol.">
        <title>The bagworm genome reveals a unique fibroin gene that provides high tensile strength.</title>
        <authorList>
            <person name="Kono N."/>
            <person name="Nakamura H."/>
            <person name="Ohtoshi R."/>
            <person name="Tomita M."/>
            <person name="Numata K."/>
            <person name="Arakawa K."/>
        </authorList>
    </citation>
    <scope>NUCLEOTIDE SEQUENCE [LARGE SCALE GENOMIC DNA]</scope>
</reference>
<protein>
    <submittedName>
        <fullName evidence="1">Uncharacterized protein</fullName>
    </submittedName>
</protein>
<proteinExistence type="predicted"/>
<dbReference type="Proteomes" id="UP000299102">
    <property type="component" value="Unassembled WGS sequence"/>
</dbReference>
<organism evidence="1 2">
    <name type="scientific">Eumeta variegata</name>
    <name type="common">Bagworm moth</name>
    <name type="synonym">Eumeta japonica</name>
    <dbReference type="NCBI Taxonomy" id="151549"/>
    <lineage>
        <taxon>Eukaryota</taxon>
        <taxon>Metazoa</taxon>
        <taxon>Ecdysozoa</taxon>
        <taxon>Arthropoda</taxon>
        <taxon>Hexapoda</taxon>
        <taxon>Insecta</taxon>
        <taxon>Pterygota</taxon>
        <taxon>Neoptera</taxon>
        <taxon>Endopterygota</taxon>
        <taxon>Lepidoptera</taxon>
        <taxon>Glossata</taxon>
        <taxon>Ditrysia</taxon>
        <taxon>Tineoidea</taxon>
        <taxon>Psychidae</taxon>
        <taxon>Oiketicinae</taxon>
        <taxon>Eumeta</taxon>
    </lineage>
</organism>
<gene>
    <name evidence="1" type="ORF">EVAR_101713_1</name>
</gene>
<comment type="caution">
    <text evidence="1">The sequence shown here is derived from an EMBL/GenBank/DDBJ whole genome shotgun (WGS) entry which is preliminary data.</text>
</comment>
<dbReference type="AlphaFoldDB" id="A0A4C1TL16"/>